<dbReference type="Proteomes" id="UP001176940">
    <property type="component" value="Unassembled WGS sequence"/>
</dbReference>
<gene>
    <name evidence="1" type="ORF">RIMI_LOCUS7373820</name>
</gene>
<keyword evidence="2" id="KW-1185">Reference proteome</keyword>
<proteinExistence type="predicted"/>
<protein>
    <submittedName>
        <fullName evidence="1">Uncharacterized protein</fullName>
    </submittedName>
</protein>
<dbReference type="EMBL" id="CAUEEQ010013939">
    <property type="protein sequence ID" value="CAJ0937907.1"/>
    <property type="molecule type" value="Genomic_DNA"/>
</dbReference>
<evidence type="ECO:0000313" key="2">
    <source>
        <dbReference type="Proteomes" id="UP001176940"/>
    </source>
</evidence>
<evidence type="ECO:0000313" key="1">
    <source>
        <dbReference type="EMBL" id="CAJ0937907.1"/>
    </source>
</evidence>
<name>A0ABN9LFH5_9NEOB</name>
<reference evidence="1" key="1">
    <citation type="submission" date="2023-07" db="EMBL/GenBank/DDBJ databases">
        <authorList>
            <person name="Stuckert A."/>
        </authorList>
    </citation>
    <scope>NUCLEOTIDE SEQUENCE</scope>
</reference>
<accession>A0ABN9LFH5</accession>
<sequence length="69" mass="7834">MIQYQLLRQSLLIQLLRNKESGICMDSGGFRTYIQYGSVCFLAVLHLPCIHLLTATLIHPELETTDVTI</sequence>
<organism evidence="1 2">
    <name type="scientific">Ranitomeya imitator</name>
    <name type="common">mimic poison frog</name>
    <dbReference type="NCBI Taxonomy" id="111125"/>
    <lineage>
        <taxon>Eukaryota</taxon>
        <taxon>Metazoa</taxon>
        <taxon>Chordata</taxon>
        <taxon>Craniata</taxon>
        <taxon>Vertebrata</taxon>
        <taxon>Euteleostomi</taxon>
        <taxon>Amphibia</taxon>
        <taxon>Batrachia</taxon>
        <taxon>Anura</taxon>
        <taxon>Neobatrachia</taxon>
        <taxon>Hyloidea</taxon>
        <taxon>Dendrobatidae</taxon>
        <taxon>Dendrobatinae</taxon>
        <taxon>Ranitomeya</taxon>
    </lineage>
</organism>
<comment type="caution">
    <text evidence="1">The sequence shown here is derived from an EMBL/GenBank/DDBJ whole genome shotgun (WGS) entry which is preliminary data.</text>
</comment>